<dbReference type="EMBL" id="AMEZ01000075">
    <property type="protein sequence ID" value="EKY25088.1"/>
    <property type="molecule type" value="Genomic_DNA"/>
</dbReference>
<comment type="caution">
    <text evidence="2">The sequence shown here is derived from an EMBL/GenBank/DDBJ whole genome shotgun (WGS) entry which is preliminary data.</text>
</comment>
<proteinExistence type="predicted"/>
<dbReference type="Proteomes" id="UP000010420">
    <property type="component" value="Unassembled WGS sequence"/>
</dbReference>
<dbReference type="AlphaFoldDB" id="L1QAU5"/>
<evidence type="ECO:0000313" key="2">
    <source>
        <dbReference type="EMBL" id="EKY25088.1"/>
    </source>
</evidence>
<gene>
    <name evidence="2" type="ORF">HMPREF0216_02556</name>
</gene>
<evidence type="ECO:0008006" key="4">
    <source>
        <dbReference type="Google" id="ProtNLM"/>
    </source>
</evidence>
<feature type="compositionally biased region" description="Polar residues" evidence="1">
    <location>
        <begin position="238"/>
        <end position="247"/>
    </location>
</feature>
<keyword evidence="3" id="KW-1185">Reference proteome</keyword>
<evidence type="ECO:0000256" key="1">
    <source>
        <dbReference type="SAM" id="MobiDB-lite"/>
    </source>
</evidence>
<name>L1QAU5_9CLOT</name>
<dbReference type="PATRIC" id="fig|545697.3.peg.2515"/>
<reference evidence="2 3" key="1">
    <citation type="submission" date="2012-05" db="EMBL/GenBank/DDBJ databases">
        <authorList>
            <person name="Weinstock G."/>
            <person name="Sodergren E."/>
            <person name="Lobos E.A."/>
            <person name="Fulton L."/>
            <person name="Fulton R."/>
            <person name="Courtney L."/>
            <person name="Fronick C."/>
            <person name="O'Laughlin M."/>
            <person name="Godfrey J."/>
            <person name="Wilson R.M."/>
            <person name="Miner T."/>
            <person name="Farmer C."/>
            <person name="Delehaunty K."/>
            <person name="Cordes M."/>
            <person name="Minx P."/>
            <person name="Tomlinson C."/>
            <person name="Chen J."/>
            <person name="Wollam A."/>
            <person name="Pepin K.H."/>
            <person name="Bhonagiri V."/>
            <person name="Zhang X."/>
            <person name="Suruliraj S."/>
            <person name="Warren W."/>
            <person name="Mitreva M."/>
            <person name="Mardis E.R."/>
            <person name="Wilson R.K."/>
        </authorList>
    </citation>
    <scope>NUCLEOTIDE SEQUENCE [LARGE SCALE GENOMIC DNA]</scope>
    <source>
        <strain evidence="2 3">DSM 1785</strain>
    </source>
</reference>
<feature type="region of interest" description="Disordered" evidence="1">
    <location>
        <begin position="238"/>
        <end position="258"/>
    </location>
</feature>
<sequence>MGYINMSETIFNMFKINMLHSFKFKYPKYTIINNIKINNLNIFSKVLSKGRISIYGDYEIIITYNNKISYKSVSKNLTKHKTSSFYKVFHCRDIAKYGSPKNLKSTMKFLSTPKCLYSTQNYLRPYYFLKDKNICKILLFYPLSINICTKKTPNNNTNNNIKNIDDTIVNEDLIYKDTLPFTPSLENLNNSTLSKSEYINSNSSYEDKNNNKFNLNLDYTDLPITILEKSNTINNTINEHSQSNKQNNDYKKNSNKPLPNFKNLKTSYNKTLPSITPFKKQFQSKSKKLIECNLILGRGFTNVFLQKDIILTPPTEPIWKITDVITSAEVTKLDLSGEKAFASGFAYIDINYKTLISSSSENTINGDLQYINLIIPFSTCINLISDSNDKIKKSDHCQVSNIYISETHKLKKPSTTSSKDIVYSELIEQFVIQITLLVTRSVEFHI</sequence>
<accession>L1QAU5</accession>
<evidence type="ECO:0000313" key="3">
    <source>
        <dbReference type="Proteomes" id="UP000010420"/>
    </source>
</evidence>
<protein>
    <recommendedName>
        <fullName evidence="4">SipL SPOCS domain-containing protein</fullName>
    </recommendedName>
</protein>
<organism evidence="2 3">
    <name type="scientific">Clostridium celatum DSM 1785</name>
    <dbReference type="NCBI Taxonomy" id="545697"/>
    <lineage>
        <taxon>Bacteria</taxon>
        <taxon>Bacillati</taxon>
        <taxon>Bacillota</taxon>
        <taxon>Clostridia</taxon>
        <taxon>Eubacteriales</taxon>
        <taxon>Clostridiaceae</taxon>
        <taxon>Clostridium</taxon>
    </lineage>
</organism>
<dbReference type="HOGENOM" id="CLU_613510_0_0_9"/>